<organism evidence="1 2">
    <name type="scientific">Phytophthora fragariaefolia</name>
    <dbReference type="NCBI Taxonomy" id="1490495"/>
    <lineage>
        <taxon>Eukaryota</taxon>
        <taxon>Sar</taxon>
        <taxon>Stramenopiles</taxon>
        <taxon>Oomycota</taxon>
        <taxon>Peronosporomycetes</taxon>
        <taxon>Peronosporales</taxon>
        <taxon>Peronosporaceae</taxon>
        <taxon>Phytophthora</taxon>
    </lineage>
</organism>
<reference evidence="1" key="1">
    <citation type="submission" date="2023-04" db="EMBL/GenBank/DDBJ databases">
        <title>Phytophthora fragariaefolia NBRC 109709.</title>
        <authorList>
            <person name="Ichikawa N."/>
            <person name="Sato H."/>
            <person name="Tonouchi N."/>
        </authorList>
    </citation>
    <scope>NUCLEOTIDE SEQUENCE</scope>
    <source>
        <strain evidence="1">NBRC 109709</strain>
    </source>
</reference>
<protein>
    <submittedName>
        <fullName evidence="1">Unnamed protein product</fullName>
    </submittedName>
</protein>
<evidence type="ECO:0000313" key="1">
    <source>
        <dbReference type="EMBL" id="GMF41652.1"/>
    </source>
</evidence>
<keyword evidence="2" id="KW-1185">Reference proteome</keyword>
<proteinExistence type="predicted"/>
<evidence type="ECO:0000313" key="2">
    <source>
        <dbReference type="Proteomes" id="UP001165121"/>
    </source>
</evidence>
<accession>A0A9W6XM88</accession>
<sequence length="109" mass="11815">MLAALAFDRVVLGPRGLHLEPSIRGDRRVRSKMESAKCLDDDISAVVPDSHVGVNNPLDVAALRAQVYAAETAQASAEPELAKETFRWENATAVTSSTAKDLAETRRQL</sequence>
<comment type="caution">
    <text evidence="1">The sequence shown here is derived from an EMBL/GenBank/DDBJ whole genome shotgun (WGS) entry which is preliminary data.</text>
</comment>
<dbReference type="EMBL" id="BSXT01001360">
    <property type="protein sequence ID" value="GMF41652.1"/>
    <property type="molecule type" value="Genomic_DNA"/>
</dbReference>
<name>A0A9W6XM88_9STRA</name>
<dbReference type="AlphaFoldDB" id="A0A9W6XM88"/>
<gene>
    <name evidence="1" type="ORF">Pfra01_001329100</name>
</gene>
<dbReference type="Proteomes" id="UP001165121">
    <property type="component" value="Unassembled WGS sequence"/>
</dbReference>